<keyword evidence="1" id="KW-0547">Nucleotide-binding</keyword>
<organism evidence="1 2">
    <name type="scientific">Vibrio vulnificus</name>
    <dbReference type="NCBI Taxonomy" id="672"/>
    <lineage>
        <taxon>Bacteria</taxon>
        <taxon>Pseudomonadati</taxon>
        <taxon>Pseudomonadota</taxon>
        <taxon>Gammaproteobacteria</taxon>
        <taxon>Vibrionales</taxon>
        <taxon>Vibrionaceae</taxon>
        <taxon>Vibrio</taxon>
    </lineage>
</organism>
<protein>
    <submittedName>
        <fullName evidence="1">ABC transporter ATP-binding protein</fullName>
    </submittedName>
</protein>
<dbReference type="GO" id="GO:0005524">
    <property type="term" value="F:ATP binding"/>
    <property type="evidence" value="ECO:0007669"/>
    <property type="project" value="UniProtKB-KW"/>
</dbReference>
<comment type="caution">
    <text evidence="1">The sequence shown here is derived from an EMBL/GenBank/DDBJ whole genome shotgun (WGS) entry which is preliminary data.</text>
</comment>
<evidence type="ECO:0000313" key="2">
    <source>
        <dbReference type="Proteomes" id="UP000863257"/>
    </source>
</evidence>
<dbReference type="Proteomes" id="UP000863257">
    <property type="component" value="Unassembled WGS sequence"/>
</dbReference>
<dbReference type="EMBL" id="DACRBY010000166">
    <property type="protein sequence ID" value="HAS8543150.1"/>
    <property type="molecule type" value="Genomic_DNA"/>
</dbReference>
<sequence>MLPKLFLPSQDGSGQKVEVVHNGSVVIVGANGAGKSRLGAWIEKNTDANIVVHRISAQRALDVPEYATVKSLEQSLNDLLWGNENPQYANNTYKWGHKWGNRPETFMQQDYEKVLSTLFATTA</sequence>
<reference evidence="1" key="1">
    <citation type="journal article" date="2018" name="Genome Biol.">
        <title>SKESA: strategic k-mer extension for scrupulous assemblies.</title>
        <authorList>
            <person name="Souvorov A."/>
            <person name="Agarwala R."/>
            <person name="Lipman D.J."/>
        </authorList>
    </citation>
    <scope>NUCLEOTIDE SEQUENCE</scope>
    <source>
        <strain evidence="1">BCW_3452</strain>
    </source>
</reference>
<reference evidence="1" key="2">
    <citation type="submission" date="2019-01" db="EMBL/GenBank/DDBJ databases">
        <authorList>
            <consortium name="NCBI Pathogen Detection Project"/>
        </authorList>
    </citation>
    <scope>NUCLEOTIDE SEQUENCE</scope>
    <source>
        <strain evidence="1">BCW_3452</strain>
    </source>
</reference>
<keyword evidence="1" id="KW-0067">ATP-binding</keyword>
<proteinExistence type="predicted"/>
<name>A0A8H9N5E0_VIBVL</name>
<feature type="non-terminal residue" evidence="1">
    <location>
        <position position="123"/>
    </location>
</feature>
<dbReference type="AlphaFoldDB" id="A0A8H9N5E0"/>
<evidence type="ECO:0000313" key="1">
    <source>
        <dbReference type="EMBL" id="HAS8543150.1"/>
    </source>
</evidence>
<accession>A0A8H9N5E0</accession>
<gene>
    <name evidence="1" type="ORF">I7730_25850</name>
</gene>